<dbReference type="AlphaFoldDB" id="A0A0B8QEH6"/>
<dbReference type="InterPro" id="IPR000847">
    <property type="entry name" value="LysR_HTH_N"/>
</dbReference>
<dbReference type="Proteomes" id="UP000031666">
    <property type="component" value="Unassembled WGS sequence"/>
</dbReference>
<evidence type="ECO:0000256" key="2">
    <source>
        <dbReference type="ARBA" id="ARBA00023015"/>
    </source>
</evidence>
<name>A0A0B8QEH6_9VIBR</name>
<dbReference type="InterPro" id="IPR005119">
    <property type="entry name" value="LysR_subst-bd"/>
</dbReference>
<evidence type="ECO:0000259" key="5">
    <source>
        <dbReference type="PROSITE" id="PS50931"/>
    </source>
</evidence>
<dbReference type="Gene3D" id="1.10.10.10">
    <property type="entry name" value="Winged helix-like DNA-binding domain superfamily/Winged helix DNA-binding domain"/>
    <property type="match status" value="1"/>
</dbReference>
<evidence type="ECO:0000256" key="1">
    <source>
        <dbReference type="ARBA" id="ARBA00009437"/>
    </source>
</evidence>
<dbReference type="Gene3D" id="3.40.190.290">
    <property type="match status" value="1"/>
</dbReference>
<evidence type="ECO:0000313" key="7">
    <source>
        <dbReference type="Proteomes" id="UP000031666"/>
    </source>
</evidence>
<dbReference type="InterPro" id="IPR036390">
    <property type="entry name" value="WH_DNA-bd_sf"/>
</dbReference>
<protein>
    <submittedName>
        <fullName evidence="6">Transcriptional regulator</fullName>
    </submittedName>
</protein>
<dbReference type="Pfam" id="PF03466">
    <property type="entry name" value="LysR_substrate"/>
    <property type="match status" value="1"/>
</dbReference>
<feature type="domain" description="HTH lysR-type" evidence="5">
    <location>
        <begin position="1"/>
        <end position="58"/>
    </location>
</feature>
<dbReference type="CDD" id="cd05466">
    <property type="entry name" value="PBP2_LTTR_substrate"/>
    <property type="match status" value="1"/>
</dbReference>
<dbReference type="InterPro" id="IPR036388">
    <property type="entry name" value="WH-like_DNA-bd_sf"/>
</dbReference>
<dbReference type="Pfam" id="PF00126">
    <property type="entry name" value="HTH_1"/>
    <property type="match status" value="1"/>
</dbReference>
<organism evidence="6 7">
    <name type="scientific">Vibrio ishigakensis</name>
    <dbReference type="NCBI Taxonomy" id="1481914"/>
    <lineage>
        <taxon>Bacteria</taxon>
        <taxon>Pseudomonadati</taxon>
        <taxon>Pseudomonadota</taxon>
        <taxon>Gammaproteobacteria</taxon>
        <taxon>Vibrionales</taxon>
        <taxon>Vibrionaceae</taxon>
        <taxon>Vibrio</taxon>
    </lineage>
</organism>
<dbReference type="GO" id="GO:0000976">
    <property type="term" value="F:transcription cis-regulatory region binding"/>
    <property type="evidence" value="ECO:0007669"/>
    <property type="project" value="TreeGrafter"/>
</dbReference>
<reference evidence="6 7" key="1">
    <citation type="submission" date="2015-01" db="EMBL/GenBank/DDBJ databases">
        <title>Vibrio sp. C94 JCM 19241 whole genome shotgun sequence.</title>
        <authorList>
            <person name="Sawabe T."/>
            <person name="Meirelles P."/>
            <person name="Feng G."/>
            <person name="Sayaka M."/>
            <person name="Hattori M."/>
            <person name="Ohkuma M."/>
        </authorList>
    </citation>
    <scope>NUCLEOTIDE SEQUENCE [LARGE SCALE GENOMIC DNA]</scope>
    <source>
        <strain evidence="7">JCM 19241</strain>
    </source>
</reference>
<gene>
    <name evidence="6" type="ORF">JCM19241_783</name>
</gene>
<reference evidence="6 7" key="2">
    <citation type="submission" date="2015-01" db="EMBL/GenBank/DDBJ databases">
        <authorList>
            <consortium name="NBRP consortium"/>
            <person name="Sawabe T."/>
            <person name="Meirelles P."/>
            <person name="Feng G."/>
            <person name="Sayaka M."/>
            <person name="Hattori M."/>
            <person name="Ohkuma M."/>
        </authorList>
    </citation>
    <scope>NUCLEOTIDE SEQUENCE [LARGE SCALE GENOMIC DNA]</scope>
    <source>
        <strain evidence="7">JCM 19241</strain>
    </source>
</reference>
<dbReference type="PANTHER" id="PTHR30126">
    <property type="entry name" value="HTH-TYPE TRANSCRIPTIONAL REGULATOR"/>
    <property type="match status" value="1"/>
</dbReference>
<evidence type="ECO:0000313" key="6">
    <source>
        <dbReference type="EMBL" id="GAM78055.1"/>
    </source>
</evidence>
<keyword evidence="4" id="KW-0804">Transcription</keyword>
<dbReference type="EMBL" id="BBSC01000011">
    <property type="protein sequence ID" value="GAM78055.1"/>
    <property type="molecule type" value="Genomic_DNA"/>
</dbReference>
<dbReference type="SUPFAM" id="SSF53850">
    <property type="entry name" value="Periplasmic binding protein-like II"/>
    <property type="match status" value="1"/>
</dbReference>
<keyword evidence="2" id="KW-0805">Transcription regulation</keyword>
<dbReference type="PANTHER" id="PTHR30126:SF64">
    <property type="entry name" value="HTH-TYPE TRANSCRIPTIONAL REGULATOR CITR"/>
    <property type="match status" value="1"/>
</dbReference>
<comment type="similarity">
    <text evidence="1">Belongs to the LysR transcriptional regulatory family.</text>
</comment>
<proteinExistence type="inferred from homology"/>
<sequence>MRLDDLAIFVEVARASGLRKAAYTLNMQPGTVSKVIKRIESHYQQALFERKGSQWALTSAGEMLFHRAIEMLSIGDKIERELGRPRRPHLRVSGSESLLAYFVPSLMTKLSQQQLTLETKQSEDLAMLTKHEVDLALVTSLQGTHPQDRQVEYQALQEINFVTVASHTHPMLIEHGANLSIDQVLEYPFVIPSKPIYGKMATNRS</sequence>
<dbReference type="SUPFAM" id="SSF46785">
    <property type="entry name" value="Winged helix' DNA-binding domain"/>
    <property type="match status" value="1"/>
</dbReference>
<accession>A0A0B8QEH6</accession>
<dbReference type="STRING" id="1481914.JCM19241_783"/>
<keyword evidence="3" id="KW-0238">DNA-binding</keyword>
<evidence type="ECO:0000256" key="3">
    <source>
        <dbReference type="ARBA" id="ARBA00023125"/>
    </source>
</evidence>
<evidence type="ECO:0000256" key="4">
    <source>
        <dbReference type="ARBA" id="ARBA00023163"/>
    </source>
</evidence>
<dbReference type="PROSITE" id="PS50931">
    <property type="entry name" value="HTH_LYSR"/>
    <property type="match status" value="1"/>
</dbReference>
<comment type="caution">
    <text evidence="6">The sequence shown here is derived from an EMBL/GenBank/DDBJ whole genome shotgun (WGS) entry which is preliminary data.</text>
</comment>
<dbReference type="GO" id="GO:0003700">
    <property type="term" value="F:DNA-binding transcription factor activity"/>
    <property type="evidence" value="ECO:0007669"/>
    <property type="project" value="InterPro"/>
</dbReference>